<dbReference type="KEGG" id="amaq:GO499_14845"/>
<evidence type="ECO:0000256" key="3">
    <source>
        <dbReference type="ARBA" id="ARBA00023143"/>
    </source>
</evidence>
<evidence type="ECO:0000256" key="2">
    <source>
        <dbReference type="ARBA" id="ARBA00005709"/>
    </source>
</evidence>
<evidence type="ECO:0000259" key="4">
    <source>
        <dbReference type="Pfam" id="PF00700"/>
    </source>
</evidence>
<comment type="subcellular location">
    <subcellularLocation>
        <location evidence="1">Bacterial flagellum</location>
    </subcellularLocation>
</comment>
<sequence length="336" mass="35420">MPNLPLSDLSMTLALQRQSRDLRSAMEAAGFEMTTGLQSDIIEATGGNVEQVFAIDRSLKLLAEQSRGLVQAKNRADITQIALGVVQDSGGDIGLDLGAAISRGDLVSADQVARAAGQALDAVVGALNSSFGGRFLFSGAAEGNQSIASADTILADVKALIDAAPDATTAIADVDSYFDDPGGDFETMIYLGSTEDAPGVLTPDGDRIDYMLRGDAQPFRDMLKGLAIAASFESTVFASSPTDKTAVFTSAAGVIENARQNTVDLRAHLGVEEQNIARTQSFIETQKSALELSRSDLAGVDPYEAATRFLALENQLTAAYTVASRISNLRLTNFLR</sequence>
<dbReference type="Pfam" id="PF00700">
    <property type="entry name" value="Flagellin_C"/>
    <property type="match status" value="1"/>
</dbReference>
<evidence type="ECO:0000313" key="6">
    <source>
        <dbReference type="Proteomes" id="UP000464495"/>
    </source>
</evidence>
<keyword evidence="6" id="KW-1185">Reference proteome</keyword>
<organism evidence="5 6">
    <name type="scientific">Algicella marina</name>
    <dbReference type="NCBI Taxonomy" id="2683284"/>
    <lineage>
        <taxon>Bacteria</taxon>
        <taxon>Pseudomonadati</taxon>
        <taxon>Pseudomonadota</taxon>
        <taxon>Alphaproteobacteria</taxon>
        <taxon>Rhodobacterales</taxon>
        <taxon>Paracoccaceae</taxon>
        <taxon>Algicella</taxon>
    </lineage>
</organism>
<evidence type="ECO:0000256" key="1">
    <source>
        <dbReference type="ARBA" id="ARBA00004365"/>
    </source>
</evidence>
<comment type="similarity">
    <text evidence="2">Belongs to the bacterial flagellin family.</text>
</comment>
<dbReference type="PANTHER" id="PTHR42792">
    <property type="entry name" value="FLAGELLIN"/>
    <property type="match status" value="1"/>
</dbReference>
<dbReference type="RefSeq" id="WP_161862910.1">
    <property type="nucleotide sequence ID" value="NZ_CP046620.1"/>
</dbReference>
<feature type="domain" description="Flagellin C-terminal" evidence="4">
    <location>
        <begin position="254"/>
        <end position="335"/>
    </location>
</feature>
<name>A0A6P1T3U7_9RHOB</name>
<proteinExistence type="inferred from homology"/>
<dbReference type="SUPFAM" id="SSF64518">
    <property type="entry name" value="Phase 1 flagellin"/>
    <property type="match status" value="1"/>
</dbReference>
<protein>
    <recommendedName>
        <fullName evidence="4">Flagellin C-terminal domain-containing protein</fullName>
    </recommendedName>
</protein>
<dbReference type="GO" id="GO:0009288">
    <property type="term" value="C:bacterial-type flagellum"/>
    <property type="evidence" value="ECO:0007669"/>
    <property type="project" value="UniProtKB-SubCell"/>
</dbReference>
<evidence type="ECO:0000313" key="5">
    <source>
        <dbReference type="EMBL" id="QHQ36363.1"/>
    </source>
</evidence>
<dbReference type="InterPro" id="IPR046358">
    <property type="entry name" value="Flagellin_C"/>
</dbReference>
<dbReference type="EMBL" id="CP046620">
    <property type="protein sequence ID" value="QHQ36363.1"/>
    <property type="molecule type" value="Genomic_DNA"/>
</dbReference>
<dbReference type="Proteomes" id="UP000464495">
    <property type="component" value="Chromosome"/>
</dbReference>
<dbReference type="AlphaFoldDB" id="A0A6P1T3U7"/>
<dbReference type="Gene3D" id="1.20.1330.10">
    <property type="entry name" value="f41 fragment of flagellin, N-terminal domain"/>
    <property type="match status" value="1"/>
</dbReference>
<dbReference type="GO" id="GO:0005198">
    <property type="term" value="F:structural molecule activity"/>
    <property type="evidence" value="ECO:0007669"/>
    <property type="project" value="InterPro"/>
</dbReference>
<dbReference type="InterPro" id="IPR001492">
    <property type="entry name" value="Flagellin"/>
</dbReference>
<reference evidence="5 6" key="1">
    <citation type="submission" date="2019-12" db="EMBL/GenBank/DDBJ databases">
        <title>Complete genome sequence of Algicella marina strain 9Alg 56(T) isolated from the red alga Tichocarpus crinitus.</title>
        <authorList>
            <person name="Kim S.-G."/>
            <person name="Nedashkovskaya O.I."/>
        </authorList>
    </citation>
    <scope>NUCLEOTIDE SEQUENCE [LARGE SCALE GENOMIC DNA]</scope>
    <source>
        <strain evidence="5 6">9Alg 56</strain>
    </source>
</reference>
<accession>A0A6P1T3U7</accession>
<gene>
    <name evidence="5" type="ORF">GO499_14845</name>
</gene>
<keyword evidence="3" id="KW-0975">Bacterial flagellum</keyword>
<dbReference type="PANTHER" id="PTHR42792:SF1">
    <property type="entry name" value="FLAGELLAR HOOK-ASSOCIATED PROTEIN 3"/>
    <property type="match status" value="1"/>
</dbReference>